<keyword evidence="3" id="KW-1185">Reference proteome</keyword>
<sequence length="153" mass="17019">MNGMKCCWLGFVKIWAKQTGEMKMARQINFAGCGNDEERRRLGRPRHQHSRSSRPLCRFNSIKSRFFPFSHGQISDLRDSGQHILCYNFVLVLVLLAAQGGTSTQQMGWKGHAPGMMKPQGRGGAVGAPAPKRRKTSQQADAAGREEKTDALC</sequence>
<evidence type="ECO:0000256" key="1">
    <source>
        <dbReference type="SAM" id="MobiDB-lite"/>
    </source>
</evidence>
<accession>A0A0V1FX86</accession>
<reference evidence="2 3" key="1">
    <citation type="submission" date="2015-01" db="EMBL/GenBank/DDBJ databases">
        <title>Evolution of Trichinella species and genotypes.</title>
        <authorList>
            <person name="Korhonen P.K."/>
            <person name="Edoardo P."/>
            <person name="Giuseppe L.R."/>
            <person name="Gasser R.B."/>
        </authorList>
    </citation>
    <scope>NUCLEOTIDE SEQUENCE [LARGE SCALE GENOMIC DNA]</scope>
    <source>
        <strain evidence="2">ISS470</strain>
    </source>
</reference>
<evidence type="ECO:0000313" key="3">
    <source>
        <dbReference type="Proteomes" id="UP000054995"/>
    </source>
</evidence>
<dbReference type="Proteomes" id="UP000054995">
    <property type="component" value="Unassembled WGS sequence"/>
</dbReference>
<protein>
    <submittedName>
        <fullName evidence="2">Uncharacterized protein</fullName>
    </submittedName>
</protein>
<feature type="region of interest" description="Disordered" evidence="1">
    <location>
        <begin position="107"/>
        <end position="153"/>
    </location>
</feature>
<proteinExistence type="predicted"/>
<evidence type="ECO:0000313" key="2">
    <source>
        <dbReference type="EMBL" id="KRY90664.1"/>
    </source>
</evidence>
<gene>
    <name evidence="2" type="ORF">T4D_9720</name>
</gene>
<dbReference type="EMBL" id="JYDT01000019">
    <property type="protein sequence ID" value="KRY90664.1"/>
    <property type="molecule type" value="Genomic_DNA"/>
</dbReference>
<comment type="caution">
    <text evidence="2">The sequence shown here is derived from an EMBL/GenBank/DDBJ whole genome shotgun (WGS) entry which is preliminary data.</text>
</comment>
<name>A0A0V1FX86_TRIPS</name>
<dbReference type="AlphaFoldDB" id="A0A0V1FX86"/>
<organism evidence="2 3">
    <name type="scientific">Trichinella pseudospiralis</name>
    <name type="common">Parasitic roundworm</name>
    <dbReference type="NCBI Taxonomy" id="6337"/>
    <lineage>
        <taxon>Eukaryota</taxon>
        <taxon>Metazoa</taxon>
        <taxon>Ecdysozoa</taxon>
        <taxon>Nematoda</taxon>
        <taxon>Enoplea</taxon>
        <taxon>Dorylaimia</taxon>
        <taxon>Trichinellida</taxon>
        <taxon>Trichinellidae</taxon>
        <taxon>Trichinella</taxon>
    </lineage>
</organism>
<feature type="compositionally biased region" description="Basic and acidic residues" evidence="1">
    <location>
        <begin position="143"/>
        <end position="153"/>
    </location>
</feature>